<name>A0A0D6LMU7_9BILA</name>
<evidence type="ECO:0000256" key="1">
    <source>
        <dbReference type="ARBA" id="ARBA00022737"/>
    </source>
</evidence>
<organism evidence="3 4">
    <name type="scientific">Ancylostoma ceylanicum</name>
    <dbReference type="NCBI Taxonomy" id="53326"/>
    <lineage>
        <taxon>Eukaryota</taxon>
        <taxon>Metazoa</taxon>
        <taxon>Ecdysozoa</taxon>
        <taxon>Nematoda</taxon>
        <taxon>Chromadorea</taxon>
        <taxon>Rhabditida</taxon>
        <taxon>Rhabditina</taxon>
        <taxon>Rhabditomorpha</taxon>
        <taxon>Strongyloidea</taxon>
        <taxon>Ancylostomatidae</taxon>
        <taxon>Ancylostomatinae</taxon>
        <taxon>Ancylostoma</taxon>
    </lineage>
</organism>
<evidence type="ECO:0000259" key="2">
    <source>
        <dbReference type="Pfam" id="PF22914"/>
    </source>
</evidence>
<feature type="domain" description="Fibulin C-terminal Ig-like" evidence="2">
    <location>
        <begin position="31"/>
        <end position="127"/>
    </location>
</feature>
<keyword evidence="1" id="KW-0677">Repeat</keyword>
<dbReference type="Proteomes" id="UP000054495">
    <property type="component" value="Unassembled WGS sequence"/>
</dbReference>
<gene>
    <name evidence="3" type="ORF">ANCCEY_11942</name>
</gene>
<protein>
    <recommendedName>
        <fullName evidence="2">Fibulin C-terminal Ig-like domain-containing protein</fullName>
    </recommendedName>
</protein>
<dbReference type="EMBL" id="KE125358">
    <property type="protein sequence ID" value="EPB68962.1"/>
    <property type="molecule type" value="Genomic_DNA"/>
</dbReference>
<dbReference type="AlphaFoldDB" id="A0A0D6LMU7"/>
<keyword evidence="4" id="KW-1185">Reference proteome</keyword>
<reference evidence="3 4" key="1">
    <citation type="submission" date="2013-05" db="EMBL/GenBank/DDBJ databases">
        <title>Draft genome of the parasitic nematode Anyclostoma ceylanicum.</title>
        <authorList>
            <person name="Mitreva M."/>
        </authorList>
    </citation>
    <scope>NUCLEOTIDE SEQUENCE [LARGE SCALE GENOMIC DNA]</scope>
</reference>
<proteinExistence type="predicted"/>
<evidence type="ECO:0000313" key="3">
    <source>
        <dbReference type="EMBL" id="EPB68962.1"/>
    </source>
</evidence>
<dbReference type="InterPro" id="IPR055088">
    <property type="entry name" value="Fibulin_C"/>
</dbReference>
<sequence>MHTFRSVQDGYSCIKVCKNEDARCLGNHTKEILYQFRALPSMSFVKYPIEVSRIRTDMDTPFSVDYSLDTIGMRHFIVEQDRNIGIVKLARPLVGPMTERIRVNIHTKSRTGVILAYNVAIIEVHVSRCWGERKMKETAGDLLFCQRMPTFMHMKIVKLGKNLMTVSVIPLPFRNSAPRTGDVFRSQAPLVHATAADSVSGYSLGPDLASTLCSVDFDTASSSLEAKDRPCSSIGGRAHVPRRP</sequence>
<accession>A0A0D6LMU7</accession>
<evidence type="ECO:0000313" key="4">
    <source>
        <dbReference type="Proteomes" id="UP000054495"/>
    </source>
</evidence>
<dbReference type="Pfam" id="PF22914">
    <property type="entry name" value="Fibulin_C"/>
    <property type="match status" value="1"/>
</dbReference>